<proteinExistence type="inferred from homology"/>
<dbReference type="Gene3D" id="3.30.300.20">
    <property type="match status" value="1"/>
</dbReference>
<name>A0ABU9UAW8_9SPIR</name>
<accession>A0ABU9UAW8</accession>
<dbReference type="InterPro" id="IPR000238">
    <property type="entry name" value="RbfA"/>
</dbReference>
<dbReference type="EMBL" id="JBCHKQ010000002">
    <property type="protein sequence ID" value="MEM5947812.1"/>
    <property type="molecule type" value="Genomic_DNA"/>
</dbReference>
<keyword evidence="1 2" id="KW-0690">Ribosome biogenesis</keyword>
<dbReference type="NCBIfam" id="TIGR00082">
    <property type="entry name" value="rbfA"/>
    <property type="match status" value="1"/>
</dbReference>
<comment type="function">
    <text evidence="2">One of several proteins that assist in the late maturation steps of the functional core of the 30S ribosomal subunit. Associates with free 30S ribosomal subunits (but not with 30S subunits that are part of 70S ribosomes or polysomes). Required for efficient processing of 16S rRNA. May interact with the 5'-terminal helix region of 16S rRNA.</text>
</comment>
<dbReference type="Proteomes" id="UP001466331">
    <property type="component" value="Unassembled WGS sequence"/>
</dbReference>
<dbReference type="InterPro" id="IPR023799">
    <property type="entry name" value="RbfA_dom_sf"/>
</dbReference>
<evidence type="ECO:0000313" key="3">
    <source>
        <dbReference type="EMBL" id="MEM5947812.1"/>
    </source>
</evidence>
<dbReference type="PANTHER" id="PTHR33515:SF1">
    <property type="entry name" value="RIBOSOME-BINDING FACTOR A, CHLOROPLASTIC-RELATED"/>
    <property type="match status" value="1"/>
</dbReference>
<evidence type="ECO:0000313" key="4">
    <source>
        <dbReference type="Proteomes" id="UP001466331"/>
    </source>
</evidence>
<comment type="caution">
    <text evidence="3">The sequence shown here is derived from an EMBL/GenBank/DDBJ whole genome shotgun (WGS) entry which is preliminary data.</text>
</comment>
<protein>
    <recommendedName>
        <fullName evidence="2">Ribosome-binding factor A</fullName>
    </recommendedName>
</protein>
<keyword evidence="4" id="KW-1185">Reference proteome</keyword>
<dbReference type="SUPFAM" id="SSF89919">
    <property type="entry name" value="Ribosome-binding factor A, RbfA"/>
    <property type="match status" value="1"/>
</dbReference>
<comment type="subunit">
    <text evidence="2">Monomer. Binds 30S ribosomal subunits, but not 50S ribosomal subunits or 70S ribosomes.</text>
</comment>
<evidence type="ECO:0000256" key="1">
    <source>
        <dbReference type="ARBA" id="ARBA00022517"/>
    </source>
</evidence>
<reference evidence="3 4" key="1">
    <citation type="submission" date="2024-03" db="EMBL/GenBank/DDBJ databases">
        <title>Ignisphaera cupida sp. nov., a hyperthermophilic hydrolytic archaeon from a hot spring of Kamchatka, and proposal of Ignisphaeraceae fam. nov.</title>
        <authorList>
            <person name="Podosokorskaya O.A."/>
            <person name="Elcheninov A.G."/>
            <person name="Maltseva A.I."/>
            <person name="Zayulina K.S."/>
            <person name="Novikov A."/>
            <person name="Merkel A.Y."/>
        </authorList>
    </citation>
    <scope>NUCLEOTIDE SEQUENCE [LARGE SCALE GENOMIC DNA]</scope>
    <source>
        <strain evidence="3 4">38H-sp</strain>
    </source>
</reference>
<gene>
    <name evidence="2 3" type="primary">rbfA</name>
    <name evidence="3" type="ORF">WKV44_04565</name>
</gene>
<comment type="subcellular location">
    <subcellularLocation>
        <location evidence="2">Cytoplasm</location>
    </subcellularLocation>
</comment>
<dbReference type="PANTHER" id="PTHR33515">
    <property type="entry name" value="RIBOSOME-BINDING FACTOR A, CHLOROPLASTIC-RELATED"/>
    <property type="match status" value="1"/>
</dbReference>
<organism evidence="3 4">
    <name type="scientific">Rarispira pelagica</name>
    <dbReference type="NCBI Taxonomy" id="3141764"/>
    <lineage>
        <taxon>Bacteria</taxon>
        <taxon>Pseudomonadati</taxon>
        <taxon>Spirochaetota</taxon>
        <taxon>Spirochaetia</taxon>
        <taxon>Winmispirales</taxon>
        <taxon>Winmispiraceae</taxon>
        <taxon>Rarispira</taxon>
    </lineage>
</organism>
<dbReference type="Pfam" id="PF02033">
    <property type="entry name" value="RBFA"/>
    <property type="match status" value="1"/>
</dbReference>
<dbReference type="InterPro" id="IPR015946">
    <property type="entry name" value="KH_dom-like_a/b"/>
</dbReference>
<dbReference type="HAMAP" id="MF_00003">
    <property type="entry name" value="RbfA"/>
    <property type="match status" value="1"/>
</dbReference>
<dbReference type="RefSeq" id="WP_420069262.1">
    <property type="nucleotide sequence ID" value="NZ_JBCHKQ010000002.1"/>
</dbReference>
<sequence>MTQERLDKLSAFILEQLSSMIVMGELKDPRIGSFLTVSHVKLARDFSLARVFISGFSDDVDVDKAVAALNNAAGYIRSVFAKKLKTRVVPKFVFQKDMSIEEGLEITKKIEELFKNKDSNT</sequence>
<comment type="similarity">
    <text evidence="2">Belongs to the RbfA family.</text>
</comment>
<evidence type="ECO:0000256" key="2">
    <source>
        <dbReference type="HAMAP-Rule" id="MF_00003"/>
    </source>
</evidence>
<keyword evidence="2" id="KW-0963">Cytoplasm</keyword>